<organism evidence="1 2">
    <name type="scientific">Bacillus cytotoxicus</name>
    <dbReference type="NCBI Taxonomy" id="580165"/>
    <lineage>
        <taxon>Bacteria</taxon>
        <taxon>Bacillati</taxon>
        <taxon>Bacillota</taxon>
        <taxon>Bacilli</taxon>
        <taxon>Bacillales</taxon>
        <taxon>Bacillaceae</taxon>
        <taxon>Bacillus</taxon>
        <taxon>Bacillus cereus group</taxon>
    </lineage>
</organism>
<name>A0ACC6A716_9BACI</name>
<comment type="caution">
    <text evidence="1">The sequence shown here is derived from an EMBL/GenBank/DDBJ whole genome shotgun (WGS) entry which is preliminary data.</text>
</comment>
<dbReference type="Proteomes" id="UP001202289">
    <property type="component" value="Unassembled WGS sequence"/>
</dbReference>
<dbReference type="EMBL" id="JAMBOP010000013">
    <property type="protein sequence ID" value="MCM3736546.1"/>
    <property type="molecule type" value="Genomic_DNA"/>
</dbReference>
<proteinExistence type="predicted"/>
<gene>
    <name evidence="1" type="ORF">M3215_12100</name>
</gene>
<evidence type="ECO:0000313" key="2">
    <source>
        <dbReference type="Proteomes" id="UP001202289"/>
    </source>
</evidence>
<reference evidence="1" key="1">
    <citation type="submission" date="2022-05" db="EMBL/GenBank/DDBJ databases">
        <title>Comparative Genomics of Spacecraft Associated Microbes.</title>
        <authorList>
            <person name="Tran M.T."/>
            <person name="Wright A."/>
            <person name="Seuylemezian A."/>
            <person name="Eisen J."/>
            <person name="Coil D."/>
        </authorList>
    </citation>
    <scope>NUCLEOTIDE SEQUENCE</scope>
    <source>
        <strain evidence="1">FAIRING 10M-2.2</strain>
    </source>
</reference>
<accession>A0ACC6A716</accession>
<sequence length="167" mass="19445">MDNHKFDEFIKIARKLNDIEIIPLLMGSVGLEVITRKSWDSKDLDVHVPGDKRGWEVPPELSIHNWNDIVKIMNSMEYSLIDLHEHEFSKEGLSVEFGIIDTLPNFAGVQLGDLEIHKNGDIKYYLLNPEQYLCVYESSSKDSYRADKNNNKDIRKIDFLKNMIYND</sequence>
<keyword evidence="2" id="KW-1185">Reference proteome</keyword>
<keyword evidence="1" id="KW-0413">Isomerase</keyword>
<protein>
    <submittedName>
        <fullName evidence="1">Phosphoribosylanthranilate isomerase</fullName>
    </submittedName>
</protein>
<evidence type="ECO:0000313" key="1">
    <source>
        <dbReference type="EMBL" id="MCM3736546.1"/>
    </source>
</evidence>